<proteinExistence type="predicted"/>
<name>A0A1V0S8W6_9VIRU</name>
<protein>
    <submittedName>
        <fullName evidence="1">Uncharacterized protein</fullName>
    </submittedName>
</protein>
<evidence type="ECO:0000313" key="1">
    <source>
        <dbReference type="EMBL" id="ARF08149.1"/>
    </source>
</evidence>
<organism evidence="1">
    <name type="scientific">Catovirus CTV1</name>
    <dbReference type="NCBI Taxonomy" id="1977631"/>
    <lineage>
        <taxon>Viruses</taxon>
        <taxon>Varidnaviria</taxon>
        <taxon>Bamfordvirae</taxon>
        <taxon>Nucleocytoviricota</taxon>
        <taxon>Megaviricetes</taxon>
        <taxon>Imitervirales</taxon>
        <taxon>Mimiviridae</taxon>
        <taxon>Klosneuvirinae</taxon>
        <taxon>Catovirus</taxon>
    </lineage>
</organism>
<accession>A0A1V0S8W6</accession>
<gene>
    <name evidence="1" type="ORF">Catovirus_1_199</name>
</gene>
<sequence>MVRLAHCLYGFQINYRLINKKKIIKELSITETKYINNDEIDIDFLEMLSDYGLDIKVVSPYNPNGNNEDLDDCEIYLNIYSANQMNPLKLSEYYNNENIQQYRDKLKLLGQNYENKIPLIYGVN</sequence>
<reference evidence="1" key="1">
    <citation type="journal article" date="2017" name="Science">
        <title>Giant viruses with an expanded complement of translation system components.</title>
        <authorList>
            <person name="Schulz F."/>
            <person name="Yutin N."/>
            <person name="Ivanova N.N."/>
            <person name="Ortega D.R."/>
            <person name="Lee T.K."/>
            <person name="Vierheilig J."/>
            <person name="Daims H."/>
            <person name="Horn M."/>
            <person name="Wagner M."/>
            <person name="Jensen G.J."/>
            <person name="Kyrpides N.C."/>
            <person name="Koonin E.V."/>
            <person name="Woyke T."/>
        </authorList>
    </citation>
    <scope>NUCLEOTIDE SEQUENCE</scope>
    <source>
        <strain evidence="1">CTV1</strain>
    </source>
</reference>
<dbReference type="EMBL" id="KY684083">
    <property type="protein sequence ID" value="ARF08149.1"/>
    <property type="molecule type" value="Genomic_DNA"/>
</dbReference>